<keyword evidence="1" id="KW-1133">Transmembrane helix</keyword>
<name>A0A8S1Y6S9_PAROT</name>
<sequence length="676" mass="79645">MNNIISLERNKPLKYPSNDVSMNWPSFQSCNVSHYKLQQGTDRIIQHSIGKYSDTESEKNEIPENLVKLSELQQNCKQNDKDKQLLRNENFWIAKFIVSDLIKSILLVLSFILPSIYFEDYKYKSTQLKVPITILIFSFEIVSLLLKLYSQSLKHQMRQLPVTQIVNLIVYTIYSTIENSLAYGILSIYLFVGNFQVIRIFCKLLTFLNYEQQQYYKILTCIYFSLHLFGSMWRVEYQERNQEFISYQEGIYRAFFISLLKIEEMEVENEQLMILNVTFNAGLILYILKCLLMGTSEKSKHQQLLDSFRLYLQSKLICFRCKLIIIHYYKIFEILEEDQTLQQESRINKVSNYLKQKLIKQELSKIKFLSLSTLELISQSGTLIQSQALNKLSTEIDGLYIILNGNIYAEFMGFHIKLLSQKVIELSLTEIINNQWQGRVKLEQTDSKEVLYFFIEKQSLISILQQSKEREVYQMIKDDIIFNNDTSKLNFRCYFCDSFHPTFNCSSFNIKRRFNYDQIYQERDPRYNRKVTKKSRSAIFQQITYQGTSNNNVFEQSSDSFEAFSDNSSEHISSANIGVDQLTKQPSTKYIYKEILQADIISDKLTEPIISSTFLRNLTSPDNIIKRSIIASSPQQQNCFQDLDSLFEIDKMVEFQDYKTKFNITNIILLLNKKRN</sequence>
<proteinExistence type="predicted"/>
<accession>A0A8S1Y6S9</accession>
<evidence type="ECO:0008006" key="4">
    <source>
        <dbReference type="Google" id="ProtNLM"/>
    </source>
</evidence>
<feature type="transmembrane region" description="Helical" evidence="1">
    <location>
        <begin position="130"/>
        <end position="148"/>
    </location>
</feature>
<keyword evidence="1" id="KW-0472">Membrane</keyword>
<dbReference type="OMA" id="HSIGKYS"/>
<keyword evidence="3" id="KW-1185">Reference proteome</keyword>
<gene>
    <name evidence="2" type="ORF">POCTA_138.1.T1470122</name>
</gene>
<dbReference type="Proteomes" id="UP000683925">
    <property type="component" value="Unassembled WGS sequence"/>
</dbReference>
<protein>
    <recommendedName>
        <fullName evidence="4">Transmembrane protein</fullName>
    </recommendedName>
</protein>
<dbReference type="EMBL" id="CAJJDP010000149">
    <property type="protein sequence ID" value="CAD8209519.1"/>
    <property type="molecule type" value="Genomic_DNA"/>
</dbReference>
<evidence type="ECO:0000313" key="3">
    <source>
        <dbReference type="Proteomes" id="UP000683925"/>
    </source>
</evidence>
<comment type="caution">
    <text evidence="2">The sequence shown here is derived from an EMBL/GenBank/DDBJ whole genome shotgun (WGS) entry which is preliminary data.</text>
</comment>
<evidence type="ECO:0000256" key="1">
    <source>
        <dbReference type="SAM" id="Phobius"/>
    </source>
</evidence>
<evidence type="ECO:0000313" key="2">
    <source>
        <dbReference type="EMBL" id="CAD8209519.1"/>
    </source>
</evidence>
<dbReference type="AlphaFoldDB" id="A0A8S1Y6S9"/>
<reference evidence="2" key="1">
    <citation type="submission" date="2021-01" db="EMBL/GenBank/DDBJ databases">
        <authorList>
            <consortium name="Genoscope - CEA"/>
            <person name="William W."/>
        </authorList>
    </citation>
    <scope>NUCLEOTIDE SEQUENCE</scope>
</reference>
<keyword evidence="1" id="KW-0812">Transmembrane</keyword>
<dbReference type="OrthoDB" id="306943at2759"/>
<feature type="transmembrane region" description="Helical" evidence="1">
    <location>
        <begin position="91"/>
        <end position="118"/>
    </location>
</feature>
<organism evidence="2 3">
    <name type="scientific">Paramecium octaurelia</name>
    <dbReference type="NCBI Taxonomy" id="43137"/>
    <lineage>
        <taxon>Eukaryota</taxon>
        <taxon>Sar</taxon>
        <taxon>Alveolata</taxon>
        <taxon>Ciliophora</taxon>
        <taxon>Intramacronucleata</taxon>
        <taxon>Oligohymenophorea</taxon>
        <taxon>Peniculida</taxon>
        <taxon>Parameciidae</taxon>
        <taxon>Paramecium</taxon>
    </lineage>
</organism>